<dbReference type="Pfam" id="PF00448">
    <property type="entry name" value="SRP54"/>
    <property type="match status" value="1"/>
</dbReference>
<dbReference type="CDD" id="cd17873">
    <property type="entry name" value="FlhF"/>
    <property type="match status" value="1"/>
</dbReference>
<dbReference type="InterPro" id="IPR000897">
    <property type="entry name" value="SRP54_GTPase_dom"/>
</dbReference>
<dbReference type="GO" id="GO:0044781">
    <property type="term" value="P:bacterial-type flagellum organization"/>
    <property type="evidence" value="ECO:0007669"/>
    <property type="project" value="UniProtKB-UniRule"/>
</dbReference>
<feature type="domain" description="SRP54-type proteins GTP-binding" evidence="16">
    <location>
        <begin position="332"/>
        <end position="527"/>
    </location>
</feature>
<evidence type="ECO:0000256" key="11">
    <source>
        <dbReference type="ARBA" id="ARBA00023225"/>
    </source>
</evidence>
<sequence length="940" mass="99562">MRQVRQALGPDALIISSRSVDGGIEVMATDPSALDDHGRLRRAEPALQEVASAVEEGAAYRPAAAPPQPQPQSWSQSRPQSPPQSPPQQAPSAPYARSAYEAVPPAGYGSARSAAYATPEPSAHAPVRPTAYQQDDDEEDGYTYTPSRPAAPPPPAPPAHPSRMAARYVDIADLPADEPPAIAPAPSLEMPEPYTASALTTGQRAGAAYGAMTDSAMTDSALSVVDEDTPAPDAEQSPVAAQEWRQALEALRGTLENRIDGLLWSKGLRAEPVAATLFRTLLEAGFSAALVRALMDRLPRQYSAAQALNWARDELVSHLPVLGSEDELLGDGGVFALVGPTGVGKTTTLAKLAARCVARVGRDQLAMLTTDNFRIGAHEQLQIYGRLLGVPTRSVRDVGELRATLGELGHRKIILIDTTGISQRDHHVAEQAAMLNNAGRPVQRLLVLNAASQGDTLDEVAQAYRNVGSQPLRGCIITKVDEAAHYAAALDTAIRHRLPIHYVSRGQRVPEHMELPVAAELVDGAFACLKRPALYAPSESDLAALWSASREAAGGELADPVRRRQLLAAAVAQPVGKRADDEEEMDAALAWMNTDPACVQARLGWREFGGARPLPTEALWSKPLEMARSEFSATCQRHLLAIHGKAPLRGDGLPSGQLHAALLMSDRGAALSAPAHQLVLQHGAVTTYAAAGAAQGNPADALAARVQWLGDALPHLPVVHVIDAGTSALWSALSEQGHAWVSRCTGALRVVQDETPTILQAVAKTLGYVPVGQAGDMPGLTLMKDDKPVVLRLWAAGSEVSLAARGSDGAPLRLVCAKLIDPAGKVVSVLYGLTNVSVVQADAAAVARWLVLNEQAKSAFRYMVHAWQPLAGAGTGDDALQRQALMAGQLGAACWQLAHAANAAVMRRLLQNLMGPERKLPARLVPPALLRFFAMVEMAG</sequence>
<evidence type="ECO:0000256" key="3">
    <source>
        <dbReference type="ARBA" id="ARBA00014919"/>
    </source>
</evidence>
<keyword evidence="11" id="KW-1006">Bacterial flagellum protein export</keyword>
<dbReference type="GO" id="GO:0003924">
    <property type="term" value="F:GTPase activity"/>
    <property type="evidence" value="ECO:0007669"/>
    <property type="project" value="UniProtKB-UniRule"/>
</dbReference>
<keyword evidence="18" id="KW-1185">Reference proteome</keyword>
<dbReference type="GO" id="GO:0005047">
    <property type="term" value="F:signal recognition particle binding"/>
    <property type="evidence" value="ECO:0007669"/>
    <property type="project" value="TreeGrafter"/>
</dbReference>
<organism evidence="17 18">
    <name type="scientific">Achromobacter aloeverae</name>
    <dbReference type="NCBI Taxonomy" id="1750518"/>
    <lineage>
        <taxon>Bacteria</taxon>
        <taxon>Pseudomonadati</taxon>
        <taxon>Pseudomonadota</taxon>
        <taxon>Betaproteobacteria</taxon>
        <taxon>Burkholderiales</taxon>
        <taxon>Alcaligenaceae</taxon>
        <taxon>Achromobacter</taxon>
    </lineage>
</organism>
<dbReference type="GO" id="GO:0005525">
    <property type="term" value="F:GTP binding"/>
    <property type="evidence" value="ECO:0007669"/>
    <property type="project" value="UniProtKB-UniRule"/>
</dbReference>
<reference evidence="17 18" key="1">
    <citation type="journal article" date="2017" name="Int. J. Syst. Evol. Microbiol.">
        <title>Achromobacter aloeverae sp. nov., isolated from the root of Aloe vera (L.) Burm.f.</title>
        <authorList>
            <person name="Kuncharoen N."/>
            <person name="Muramatsu Y."/>
            <person name="Shibata C."/>
            <person name="Kamakura Y."/>
            <person name="Nakagawa Y."/>
            <person name="Tanasupawat S."/>
        </authorList>
    </citation>
    <scope>NUCLEOTIDE SEQUENCE [LARGE SCALE GENOMIC DNA]</scope>
    <source>
        <strain evidence="17 18">AVA-1</strain>
    </source>
</reference>
<dbReference type="Gene3D" id="3.40.50.300">
    <property type="entry name" value="P-loop containing nucleotide triphosphate hydrolases"/>
    <property type="match status" value="1"/>
</dbReference>
<evidence type="ECO:0000256" key="6">
    <source>
        <dbReference type="ARBA" id="ARBA00022741"/>
    </source>
</evidence>
<dbReference type="FunFam" id="3.40.50.300:FF:000695">
    <property type="entry name" value="Flagellar biosynthesis regulator FlhF"/>
    <property type="match status" value="1"/>
</dbReference>
<feature type="compositionally biased region" description="Pro residues" evidence="14">
    <location>
        <begin position="149"/>
        <end position="160"/>
    </location>
</feature>
<keyword evidence="8" id="KW-0653">Protein transport</keyword>
<accession>A0A4Q1HR32</accession>
<gene>
    <name evidence="17" type="primary">flhF</name>
    <name evidence="17" type="ORF">C7R54_02095</name>
</gene>
<protein>
    <recommendedName>
        <fullName evidence="3 13">Flagellar biosynthesis protein FlhF</fullName>
    </recommendedName>
</protein>
<evidence type="ECO:0000256" key="13">
    <source>
        <dbReference type="NCBIfam" id="TIGR03499"/>
    </source>
</evidence>
<dbReference type="OrthoDB" id="9778554at2"/>
<dbReference type="InterPro" id="IPR003593">
    <property type="entry name" value="AAA+_ATPase"/>
</dbReference>
<evidence type="ECO:0000256" key="2">
    <source>
        <dbReference type="ARBA" id="ARBA00008531"/>
    </source>
</evidence>
<evidence type="ECO:0000256" key="5">
    <source>
        <dbReference type="ARBA" id="ARBA00022475"/>
    </source>
</evidence>
<keyword evidence="17" id="KW-0282">Flagellum</keyword>
<dbReference type="EMBL" id="PYAL01000001">
    <property type="protein sequence ID" value="RXN93449.1"/>
    <property type="molecule type" value="Genomic_DNA"/>
</dbReference>
<dbReference type="InterPro" id="IPR027417">
    <property type="entry name" value="P-loop_NTPase"/>
</dbReference>
<evidence type="ECO:0000259" key="15">
    <source>
        <dbReference type="SMART" id="SM00382"/>
    </source>
</evidence>
<dbReference type="InterPro" id="IPR047040">
    <property type="entry name" value="FlhF__GTPase_dom"/>
</dbReference>
<dbReference type="GO" id="GO:0015031">
    <property type="term" value="P:protein transport"/>
    <property type="evidence" value="ECO:0007669"/>
    <property type="project" value="UniProtKB-KW"/>
</dbReference>
<dbReference type="PANTHER" id="PTHR43134">
    <property type="entry name" value="SIGNAL RECOGNITION PARTICLE RECEPTOR SUBUNIT ALPHA"/>
    <property type="match status" value="1"/>
</dbReference>
<comment type="caution">
    <text evidence="17">The sequence shown here is derived from an EMBL/GenBank/DDBJ whole genome shotgun (WGS) entry which is preliminary data.</text>
</comment>
<dbReference type="SMART" id="SM00962">
    <property type="entry name" value="SRP54"/>
    <property type="match status" value="1"/>
</dbReference>
<evidence type="ECO:0000313" key="17">
    <source>
        <dbReference type="EMBL" id="RXN93449.1"/>
    </source>
</evidence>
<comment type="function">
    <text evidence="12">Necessary for flagellar biosynthesis. May be involved in translocation of the flagellum.</text>
</comment>
<keyword evidence="17" id="KW-0969">Cilium</keyword>
<evidence type="ECO:0000256" key="1">
    <source>
        <dbReference type="ARBA" id="ARBA00004413"/>
    </source>
</evidence>
<keyword evidence="7" id="KW-1005">Bacterial flagellum biogenesis</keyword>
<keyword evidence="5" id="KW-1003">Cell membrane</keyword>
<feature type="domain" description="AAA+ ATPase" evidence="15">
    <location>
        <begin position="331"/>
        <end position="504"/>
    </location>
</feature>
<feature type="compositionally biased region" description="Low complexity" evidence="14">
    <location>
        <begin position="90"/>
        <end position="117"/>
    </location>
</feature>
<evidence type="ECO:0000256" key="7">
    <source>
        <dbReference type="ARBA" id="ARBA00022795"/>
    </source>
</evidence>
<dbReference type="SUPFAM" id="SSF52540">
    <property type="entry name" value="P-loop containing nucleoside triphosphate hydrolases"/>
    <property type="match status" value="1"/>
</dbReference>
<keyword evidence="17" id="KW-0966">Cell projection</keyword>
<comment type="subcellular location">
    <subcellularLocation>
        <location evidence="1">Cell membrane</location>
        <topology evidence="1">Peripheral membrane protein</topology>
        <orientation evidence="1">Cytoplasmic side</orientation>
    </subcellularLocation>
</comment>
<keyword evidence="10" id="KW-0472">Membrane</keyword>
<comment type="similarity">
    <text evidence="2">Belongs to the GTP-binding SRP family.</text>
</comment>
<evidence type="ECO:0000256" key="12">
    <source>
        <dbReference type="ARBA" id="ARBA00025337"/>
    </source>
</evidence>
<proteinExistence type="inferred from homology"/>
<feature type="compositionally biased region" description="Pro residues" evidence="14">
    <location>
        <begin position="80"/>
        <end position="89"/>
    </location>
</feature>
<evidence type="ECO:0000256" key="14">
    <source>
        <dbReference type="SAM" id="MobiDB-lite"/>
    </source>
</evidence>
<dbReference type="Proteomes" id="UP000290849">
    <property type="component" value="Unassembled WGS sequence"/>
</dbReference>
<dbReference type="GO" id="GO:0006614">
    <property type="term" value="P:SRP-dependent cotranslational protein targeting to membrane"/>
    <property type="evidence" value="ECO:0007669"/>
    <property type="project" value="UniProtKB-UniRule"/>
</dbReference>
<evidence type="ECO:0000313" key="18">
    <source>
        <dbReference type="Proteomes" id="UP000290849"/>
    </source>
</evidence>
<keyword evidence="4" id="KW-0813">Transport</keyword>
<name>A0A4Q1HR32_9BURK</name>
<keyword evidence="6" id="KW-0547">Nucleotide-binding</keyword>
<dbReference type="NCBIfam" id="TIGR03499">
    <property type="entry name" value="FlhF"/>
    <property type="match status" value="1"/>
</dbReference>
<dbReference type="PANTHER" id="PTHR43134:SF3">
    <property type="entry name" value="FLAGELLAR BIOSYNTHESIS PROTEIN FLHF"/>
    <property type="match status" value="1"/>
</dbReference>
<keyword evidence="9" id="KW-0342">GTP-binding</keyword>
<evidence type="ECO:0000256" key="4">
    <source>
        <dbReference type="ARBA" id="ARBA00022448"/>
    </source>
</evidence>
<evidence type="ECO:0000259" key="16">
    <source>
        <dbReference type="SMART" id="SM00962"/>
    </source>
</evidence>
<evidence type="ECO:0000256" key="8">
    <source>
        <dbReference type="ARBA" id="ARBA00022927"/>
    </source>
</evidence>
<dbReference type="InterPro" id="IPR020006">
    <property type="entry name" value="FlhF"/>
</dbReference>
<feature type="region of interest" description="Disordered" evidence="14">
    <location>
        <begin position="53"/>
        <end position="162"/>
    </location>
</feature>
<dbReference type="AlphaFoldDB" id="A0A4Q1HR32"/>
<evidence type="ECO:0000256" key="9">
    <source>
        <dbReference type="ARBA" id="ARBA00023134"/>
    </source>
</evidence>
<dbReference type="GO" id="GO:0005886">
    <property type="term" value="C:plasma membrane"/>
    <property type="evidence" value="ECO:0007669"/>
    <property type="project" value="UniProtKB-SubCell"/>
</dbReference>
<dbReference type="SMART" id="SM00382">
    <property type="entry name" value="AAA"/>
    <property type="match status" value="1"/>
</dbReference>
<evidence type="ECO:0000256" key="10">
    <source>
        <dbReference type="ARBA" id="ARBA00023136"/>
    </source>
</evidence>